<accession>A0ABQ9GVI3</accession>
<feature type="region of interest" description="Disordered" evidence="1">
    <location>
        <begin position="165"/>
        <end position="212"/>
    </location>
</feature>
<keyword evidence="3" id="KW-1185">Reference proteome</keyword>
<protein>
    <recommendedName>
        <fullName evidence="4">DDE-1 domain-containing protein</fullName>
    </recommendedName>
</protein>
<name>A0ABQ9GVI3_9NEOP</name>
<gene>
    <name evidence="2" type="ORF">PR048_023940</name>
</gene>
<sequence>MDNGFGGSSSPQIAWQKSAHWGLRNDLQDLSISALELLNEIDIILVCLPPNTAHITQPLDKAKQTQVARIRQTDEQYFSYLLKKLWEAVTPRIERNLKAGFESCGIVPVAQGKILRFMNNPEFDNKSSQASFTEALEKIRLEWTVLPKPRNRKRINVAAGKGVDGDVLATEDDGTSTSSGEHSANKSKQKKFLTLGEEEENEEFSAITNDSSEDVELWGKWLHD</sequence>
<evidence type="ECO:0008006" key="4">
    <source>
        <dbReference type="Google" id="ProtNLM"/>
    </source>
</evidence>
<comment type="caution">
    <text evidence="2">The sequence shown here is derived from an EMBL/GenBank/DDBJ whole genome shotgun (WGS) entry which is preliminary data.</text>
</comment>
<evidence type="ECO:0000313" key="2">
    <source>
        <dbReference type="EMBL" id="KAJ8876032.1"/>
    </source>
</evidence>
<evidence type="ECO:0000256" key="1">
    <source>
        <dbReference type="SAM" id="MobiDB-lite"/>
    </source>
</evidence>
<proteinExistence type="predicted"/>
<organism evidence="2 3">
    <name type="scientific">Dryococelus australis</name>
    <dbReference type="NCBI Taxonomy" id="614101"/>
    <lineage>
        <taxon>Eukaryota</taxon>
        <taxon>Metazoa</taxon>
        <taxon>Ecdysozoa</taxon>
        <taxon>Arthropoda</taxon>
        <taxon>Hexapoda</taxon>
        <taxon>Insecta</taxon>
        <taxon>Pterygota</taxon>
        <taxon>Neoptera</taxon>
        <taxon>Polyneoptera</taxon>
        <taxon>Phasmatodea</taxon>
        <taxon>Verophasmatodea</taxon>
        <taxon>Anareolatae</taxon>
        <taxon>Phasmatidae</taxon>
        <taxon>Eurycanthinae</taxon>
        <taxon>Dryococelus</taxon>
    </lineage>
</organism>
<evidence type="ECO:0000313" key="3">
    <source>
        <dbReference type="Proteomes" id="UP001159363"/>
    </source>
</evidence>
<reference evidence="2 3" key="1">
    <citation type="submission" date="2023-02" db="EMBL/GenBank/DDBJ databases">
        <title>LHISI_Scaffold_Assembly.</title>
        <authorList>
            <person name="Stuart O.P."/>
            <person name="Cleave R."/>
            <person name="Magrath M.J.L."/>
            <person name="Mikheyev A.S."/>
        </authorList>
    </citation>
    <scope>NUCLEOTIDE SEQUENCE [LARGE SCALE GENOMIC DNA]</scope>
    <source>
        <strain evidence="2">Daus_M_001</strain>
        <tissue evidence="2">Leg muscle</tissue>
    </source>
</reference>
<dbReference type="EMBL" id="JARBHB010000009">
    <property type="protein sequence ID" value="KAJ8876032.1"/>
    <property type="molecule type" value="Genomic_DNA"/>
</dbReference>
<dbReference type="Proteomes" id="UP001159363">
    <property type="component" value="Chromosome 8"/>
</dbReference>